<dbReference type="Pfam" id="PF00498">
    <property type="entry name" value="FHA"/>
    <property type="match status" value="1"/>
</dbReference>
<keyword evidence="5" id="KW-1185">Reference proteome</keyword>
<dbReference type="SMART" id="SM00240">
    <property type="entry name" value="FHA"/>
    <property type="match status" value="1"/>
</dbReference>
<gene>
    <name evidence="4" type="ORF">EubceDRAFT1_1382</name>
</gene>
<dbReference type="CDD" id="cd00060">
    <property type="entry name" value="FHA"/>
    <property type="match status" value="1"/>
</dbReference>
<dbReference type="STRING" id="633697.EubceDRAFT1_1382"/>
<dbReference type="Pfam" id="PF19909">
    <property type="entry name" value="DUF6382"/>
    <property type="match status" value="1"/>
</dbReference>
<evidence type="ECO:0000256" key="2">
    <source>
        <dbReference type="SAM" id="MobiDB-lite"/>
    </source>
</evidence>
<organism evidence="4 5">
    <name type="scientific">Eubacterium cellulosolvens (strain ATCC 43171 / JCM 9499 / 6)</name>
    <name type="common">Cillobacterium cellulosolvens</name>
    <dbReference type="NCBI Taxonomy" id="633697"/>
    <lineage>
        <taxon>Bacteria</taxon>
        <taxon>Bacillati</taxon>
        <taxon>Bacillota</taxon>
        <taxon>Clostridia</taxon>
        <taxon>Eubacteriales</taxon>
        <taxon>Eubacteriaceae</taxon>
        <taxon>Eubacterium</taxon>
    </lineage>
</organism>
<feature type="region of interest" description="Disordered" evidence="2">
    <location>
        <begin position="214"/>
        <end position="235"/>
    </location>
</feature>
<dbReference type="SUPFAM" id="SSF49879">
    <property type="entry name" value="SMAD/FHA domain"/>
    <property type="match status" value="1"/>
</dbReference>
<proteinExistence type="predicted"/>
<dbReference type="InterPro" id="IPR050923">
    <property type="entry name" value="Cell_Proc_Reg/RNA_Proc"/>
</dbReference>
<reference evidence="4 5" key="2">
    <citation type="submission" date="2012-02" db="EMBL/GenBank/DDBJ databases">
        <title>Improved High-Quality Draft sequence of Eubacterium cellulosolvens 6.</title>
        <authorList>
            <consortium name="US DOE Joint Genome Institute"/>
            <person name="Lucas S."/>
            <person name="Han J."/>
            <person name="Lapidus A."/>
            <person name="Cheng J.-F."/>
            <person name="Goodwin L."/>
            <person name="Pitluck S."/>
            <person name="Peters L."/>
            <person name="Mikhailova N."/>
            <person name="Gu W."/>
            <person name="Detter J.C."/>
            <person name="Han C."/>
            <person name="Tapia R."/>
            <person name="Land M."/>
            <person name="Hauser L."/>
            <person name="Kyrpides N."/>
            <person name="Ivanova N."/>
            <person name="Pagani I."/>
            <person name="Johnson E."/>
            <person name="Mukhopadhyay B."/>
            <person name="Anderson I."/>
            <person name="Woyke T."/>
        </authorList>
    </citation>
    <scope>NUCLEOTIDE SEQUENCE [LARGE SCALE GENOMIC DNA]</scope>
    <source>
        <strain evidence="4 5">6</strain>
    </source>
</reference>
<sequence length="456" mass="53067">MKTGYRRDMYGNYLILSEGESLPCEAYQIRMLVINEIPGFLPCHVHEMDGCRLFYYNVTSRQSLQTIQDHKQMQSGLLELLFQAVSDALEQCAEYLLDADGLMLRPEYIFVNPEKTDVRFCYWPENDENFREQLRALAEYLLTLLDHEDRRAVFLGYEFYRLSMGDEFTADALHALLRECRQPVEQKESTAIAVEKNLDEELAQQADYENEFFDCEEDKREKKKPGRRNGERTGERTDRRFAGILFARWKKIKKAKKKEKKREEQSLEELLGEEWEKQTILEEMEQQEAESREGMAAENEETLYGGRETSEWERRSVAEGGGHVPHTEPEDDEGAFETVFLGEARVMKKQTISEKAILIPQPEYGKSVIALENDSILIGKSRRAADLVLPSPAVSRIHVRMLWDGETYRMEDQNSRNGTRVNGELLQSDELYALRDGDVVEIADLKYIYRLVCEEK</sequence>
<dbReference type="PROSITE" id="PS50006">
    <property type="entry name" value="FHA_DOMAIN"/>
    <property type="match status" value="1"/>
</dbReference>
<dbReference type="PANTHER" id="PTHR23308">
    <property type="entry name" value="NUCLEAR INHIBITOR OF PROTEIN PHOSPHATASE-1"/>
    <property type="match status" value="1"/>
</dbReference>
<reference evidence="4 5" key="1">
    <citation type="submission" date="2010-08" db="EMBL/GenBank/DDBJ databases">
        <authorList>
            <consortium name="US DOE Joint Genome Institute (JGI-PGF)"/>
            <person name="Lucas S."/>
            <person name="Copeland A."/>
            <person name="Lapidus A."/>
            <person name="Cheng J.-F."/>
            <person name="Bruce D."/>
            <person name="Goodwin L."/>
            <person name="Pitluck S."/>
            <person name="Land M.L."/>
            <person name="Hauser L."/>
            <person name="Chang Y.-J."/>
            <person name="Anderson I.J."/>
            <person name="Johnson E."/>
            <person name="Mulhopadhyay B."/>
            <person name="Kyrpides N."/>
            <person name="Woyke T.J."/>
        </authorList>
    </citation>
    <scope>NUCLEOTIDE SEQUENCE [LARGE SCALE GENOMIC DNA]</scope>
    <source>
        <strain evidence="4 5">6</strain>
    </source>
</reference>
<dbReference type="InterPro" id="IPR045962">
    <property type="entry name" value="DUF6382"/>
</dbReference>
<accession>I5ATS0</accession>
<feature type="coiled-coil region" evidence="1">
    <location>
        <begin position="184"/>
        <end position="211"/>
    </location>
</feature>
<name>I5ATS0_EUBC6</name>
<feature type="compositionally biased region" description="Basic and acidic residues" evidence="2">
    <location>
        <begin position="308"/>
        <end position="317"/>
    </location>
</feature>
<protein>
    <submittedName>
        <fullName evidence="4">FHA domain-containing protein</fullName>
    </submittedName>
</protein>
<evidence type="ECO:0000313" key="4">
    <source>
        <dbReference type="EMBL" id="EIM57193.1"/>
    </source>
</evidence>
<dbReference type="Gene3D" id="2.60.200.20">
    <property type="match status" value="1"/>
</dbReference>
<evidence type="ECO:0000313" key="5">
    <source>
        <dbReference type="Proteomes" id="UP000005753"/>
    </source>
</evidence>
<dbReference type="InterPro" id="IPR008984">
    <property type="entry name" value="SMAD_FHA_dom_sf"/>
</dbReference>
<dbReference type="HOGENOM" id="CLU_036067_0_0_9"/>
<evidence type="ECO:0000259" key="3">
    <source>
        <dbReference type="PROSITE" id="PS50006"/>
    </source>
</evidence>
<dbReference type="AlphaFoldDB" id="I5ATS0"/>
<dbReference type="Proteomes" id="UP000005753">
    <property type="component" value="Chromosome"/>
</dbReference>
<keyword evidence="1" id="KW-0175">Coiled coil</keyword>
<evidence type="ECO:0000256" key="1">
    <source>
        <dbReference type="SAM" id="Coils"/>
    </source>
</evidence>
<dbReference type="InterPro" id="IPR000253">
    <property type="entry name" value="FHA_dom"/>
</dbReference>
<dbReference type="EMBL" id="CM001487">
    <property type="protein sequence ID" value="EIM57193.1"/>
    <property type="molecule type" value="Genomic_DNA"/>
</dbReference>
<dbReference type="OrthoDB" id="1766727at2"/>
<dbReference type="eggNOG" id="COG1716">
    <property type="taxonomic scope" value="Bacteria"/>
</dbReference>
<feature type="region of interest" description="Disordered" evidence="2">
    <location>
        <begin position="284"/>
        <end position="331"/>
    </location>
</feature>
<feature type="domain" description="FHA" evidence="3">
    <location>
        <begin position="376"/>
        <end position="426"/>
    </location>
</feature>